<name>A0A9E5MMU1_9GAMM</name>
<evidence type="ECO:0000256" key="1">
    <source>
        <dbReference type="SAM" id="Phobius"/>
    </source>
</evidence>
<protein>
    <submittedName>
        <fullName evidence="3">Pilus assembly protein</fullName>
    </submittedName>
</protein>
<feature type="domain" description="TadE-like" evidence="2">
    <location>
        <begin position="20"/>
        <end position="62"/>
    </location>
</feature>
<keyword evidence="4" id="KW-1185">Reference proteome</keyword>
<accession>A0A9E5MMU1</accession>
<organism evidence="3 4">
    <name type="scientific">Pseudomaricurvus hydrocarbonicus</name>
    <dbReference type="NCBI Taxonomy" id="1470433"/>
    <lineage>
        <taxon>Bacteria</taxon>
        <taxon>Pseudomonadati</taxon>
        <taxon>Pseudomonadota</taxon>
        <taxon>Gammaproteobacteria</taxon>
        <taxon>Cellvibrionales</taxon>
        <taxon>Cellvibrionaceae</taxon>
        <taxon>Pseudomaricurvus</taxon>
    </lineage>
</organism>
<feature type="transmembrane region" description="Helical" evidence="1">
    <location>
        <begin position="20"/>
        <end position="41"/>
    </location>
</feature>
<dbReference type="RefSeq" id="WP_167189290.1">
    <property type="nucleotide sequence ID" value="NZ_JAAONZ010000014.1"/>
</dbReference>
<proteinExistence type="predicted"/>
<keyword evidence="1" id="KW-1133">Transmembrane helix</keyword>
<dbReference type="Pfam" id="PF07811">
    <property type="entry name" value="TadE"/>
    <property type="match status" value="1"/>
</dbReference>
<dbReference type="Proteomes" id="UP000787472">
    <property type="component" value="Unassembled WGS sequence"/>
</dbReference>
<keyword evidence="1" id="KW-0472">Membrane</keyword>
<comment type="caution">
    <text evidence="3">The sequence shown here is derived from an EMBL/GenBank/DDBJ whole genome shotgun (WGS) entry which is preliminary data.</text>
</comment>
<gene>
    <name evidence="3" type="ORF">G8770_16495</name>
</gene>
<sequence length="169" mass="18555">MISLIHCSHPHSTLKRTERGGTLVEFSIVAAVFFMVLFGIIEFGRLMFTWNVLDEVTRRGARLAAVCPIDAIDGISDRASFHGAILNNFSNDNLLIEYFDENSAPIPDPTTDFINIRFVGAKIINYQFQGFIPFVTFILPSPDFQTVLPSESLGIAPVGAVVSGSNVDC</sequence>
<evidence type="ECO:0000259" key="2">
    <source>
        <dbReference type="Pfam" id="PF07811"/>
    </source>
</evidence>
<reference evidence="3" key="1">
    <citation type="submission" date="2020-03" db="EMBL/GenBank/DDBJ databases">
        <authorList>
            <person name="Guo F."/>
        </authorList>
    </citation>
    <scope>NUCLEOTIDE SEQUENCE</scope>
    <source>
        <strain evidence="3">JCM 30134</strain>
    </source>
</reference>
<dbReference type="AlphaFoldDB" id="A0A9E5MMU1"/>
<dbReference type="InterPro" id="IPR012495">
    <property type="entry name" value="TadE-like_dom"/>
</dbReference>
<dbReference type="EMBL" id="JAAONZ010000014">
    <property type="protein sequence ID" value="NHO67149.1"/>
    <property type="molecule type" value="Genomic_DNA"/>
</dbReference>
<evidence type="ECO:0000313" key="4">
    <source>
        <dbReference type="Proteomes" id="UP000787472"/>
    </source>
</evidence>
<keyword evidence="1" id="KW-0812">Transmembrane</keyword>
<evidence type="ECO:0000313" key="3">
    <source>
        <dbReference type="EMBL" id="NHO67149.1"/>
    </source>
</evidence>